<comment type="caution">
    <text evidence="6">The sequence shown here is derived from an EMBL/GenBank/DDBJ whole genome shotgun (WGS) entry which is preliminary data.</text>
</comment>
<name>A0A6I3IV10_9MICO</name>
<proteinExistence type="inferred from homology"/>
<evidence type="ECO:0000256" key="5">
    <source>
        <dbReference type="SAM" id="MobiDB-lite"/>
    </source>
</evidence>
<sequence>MRVVVVTIAAGRHTHLAAQRAHLAALPSPPEHVVVAMGDPQVAGVVGAVPGVHVVEVPAAPGHLPLALARNTGVEQALGLGADLVVLLDVDCLPGRGLIDAYTRAAGRLEHALLCGPVTYLPAEAGSPAPGELQRWTSPHPARPAPRDGRLERGGDHRLFWSLSFACTPATWRRLGGFCTDYDGYGGEDTDLGMVASREAVELVWVGGAHAYHQHHPVSSPPVEHLDDILRNAATYHRRWGEWPMEGWLRAFAERGLVTYDGTAWRRTTPAGVPPGVPAAIPEEMAR</sequence>
<dbReference type="Proteomes" id="UP000431092">
    <property type="component" value="Unassembled WGS sequence"/>
</dbReference>
<organism evidence="6 7">
    <name type="scientific">Arsenicicoccus cauae</name>
    <dbReference type="NCBI Taxonomy" id="2663847"/>
    <lineage>
        <taxon>Bacteria</taxon>
        <taxon>Bacillati</taxon>
        <taxon>Actinomycetota</taxon>
        <taxon>Actinomycetes</taxon>
        <taxon>Micrococcales</taxon>
        <taxon>Intrasporangiaceae</taxon>
        <taxon>Arsenicicoccus</taxon>
    </lineage>
</organism>
<comment type="similarity">
    <text evidence="2">Belongs to the glycosyltransferase 2 family.</text>
</comment>
<feature type="region of interest" description="Disordered" evidence="5">
    <location>
        <begin position="126"/>
        <end position="148"/>
    </location>
</feature>
<dbReference type="SUPFAM" id="SSF53448">
    <property type="entry name" value="Nucleotide-diphospho-sugar transferases"/>
    <property type="match status" value="1"/>
</dbReference>
<evidence type="ECO:0000313" key="6">
    <source>
        <dbReference type="EMBL" id="MTB72379.1"/>
    </source>
</evidence>
<dbReference type="PANTHER" id="PTHR43179">
    <property type="entry name" value="RHAMNOSYLTRANSFERASE WBBL"/>
    <property type="match status" value="1"/>
</dbReference>
<dbReference type="InterPro" id="IPR029044">
    <property type="entry name" value="Nucleotide-diphossugar_trans"/>
</dbReference>
<dbReference type="GO" id="GO:0016757">
    <property type="term" value="F:glycosyltransferase activity"/>
    <property type="evidence" value="ECO:0007669"/>
    <property type="project" value="UniProtKB-KW"/>
</dbReference>
<evidence type="ECO:0000256" key="4">
    <source>
        <dbReference type="ARBA" id="ARBA00022679"/>
    </source>
</evidence>
<evidence type="ECO:0000256" key="3">
    <source>
        <dbReference type="ARBA" id="ARBA00022676"/>
    </source>
</evidence>
<dbReference type="EMBL" id="WLVL01000039">
    <property type="protein sequence ID" value="MTB72379.1"/>
    <property type="molecule type" value="Genomic_DNA"/>
</dbReference>
<gene>
    <name evidence="6" type="ORF">GGG17_10435</name>
</gene>
<dbReference type="Gene3D" id="3.90.550.10">
    <property type="entry name" value="Spore Coat Polysaccharide Biosynthesis Protein SpsA, Chain A"/>
    <property type="match status" value="1"/>
</dbReference>
<dbReference type="PANTHER" id="PTHR43179:SF12">
    <property type="entry name" value="GALACTOFURANOSYLTRANSFERASE GLFT2"/>
    <property type="match status" value="1"/>
</dbReference>
<evidence type="ECO:0000256" key="2">
    <source>
        <dbReference type="ARBA" id="ARBA00006739"/>
    </source>
</evidence>
<evidence type="ECO:0000256" key="1">
    <source>
        <dbReference type="ARBA" id="ARBA00004776"/>
    </source>
</evidence>
<evidence type="ECO:0000313" key="7">
    <source>
        <dbReference type="Proteomes" id="UP000431092"/>
    </source>
</evidence>
<accession>A0A6I3IV10</accession>
<reference evidence="6 7" key="1">
    <citation type="submission" date="2019-11" db="EMBL/GenBank/DDBJ databases">
        <title>Whole genome sequencing identifies a novel species of the genus Arsenicicoccus isolated from human blood.</title>
        <authorList>
            <person name="Jeong J.H."/>
            <person name="Kweon O.J."/>
            <person name="Kim H.R."/>
            <person name="Kim T.-H."/>
            <person name="Ha S.-M."/>
            <person name="Lee M.-K."/>
        </authorList>
    </citation>
    <scope>NUCLEOTIDE SEQUENCE [LARGE SCALE GENOMIC DNA]</scope>
    <source>
        <strain evidence="6 7">MKL-02</strain>
    </source>
</reference>
<protein>
    <submittedName>
        <fullName evidence="6">Glycosyltransferase family 2 protein</fullName>
    </submittedName>
</protein>
<keyword evidence="3" id="KW-0328">Glycosyltransferase</keyword>
<keyword evidence="4 6" id="KW-0808">Transferase</keyword>
<comment type="pathway">
    <text evidence="1">Cell wall biogenesis; cell wall polysaccharide biosynthesis.</text>
</comment>
<keyword evidence="7" id="KW-1185">Reference proteome</keyword>
<dbReference type="AlphaFoldDB" id="A0A6I3IV10"/>